<dbReference type="NCBIfam" id="NF005559">
    <property type="entry name" value="PRK07231.1"/>
    <property type="match status" value="1"/>
</dbReference>
<keyword evidence="4" id="KW-1185">Reference proteome</keyword>
<keyword evidence="2" id="KW-0560">Oxidoreductase</keyword>
<proteinExistence type="inferred from homology"/>
<reference evidence="3 4" key="1">
    <citation type="submission" date="2020-08" db="EMBL/GenBank/DDBJ databases">
        <title>Genomic Encyclopedia of Type Strains, Phase IV (KMG-IV): sequencing the most valuable type-strain genomes for metagenomic binning, comparative biology and taxonomic classification.</title>
        <authorList>
            <person name="Goeker M."/>
        </authorList>
    </citation>
    <scope>NUCLEOTIDE SEQUENCE [LARGE SCALE GENOMIC DNA]</scope>
    <source>
        <strain evidence="3 4">DSM 17328</strain>
    </source>
</reference>
<dbReference type="PANTHER" id="PTHR24321">
    <property type="entry name" value="DEHYDROGENASES, SHORT CHAIN"/>
    <property type="match status" value="1"/>
</dbReference>
<dbReference type="PANTHER" id="PTHR24321:SF8">
    <property type="entry name" value="ESTRADIOL 17-BETA-DEHYDROGENASE 8-RELATED"/>
    <property type="match status" value="1"/>
</dbReference>
<comment type="caution">
    <text evidence="3">The sequence shown here is derived from an EMBL/GenBank/DDBJ whole genome shotgun (WGS) entry which is preliminary data.</text>
</comment>
<evidence type="ECO:0000256" key="2">
    <source>
        <dbReference type="ARBA" id="ARBA00023002"/>
    </source>
</evidence>
<organism evidence="3 4">
    <name type="scientific">Sphingosinicella soli</name>
    <dbReference type="NCBI Taxonomy" id="333708"/>
    <lineage>
        <taxon>Bacteria</taxon>
        <taxon>Pseudomonadati</taxon>
        <taxon>Pseudomonadota</taxon>
        <taxon>Alphaproteobacteria</taxon>
        <taxon>Sphingomonadales</taxon>
        <taxon>Sphingosinicellaceae</taxon>
        <taxon>Sphingosinicella</taxon>
    </lineage>
</organism>
<evidence type="ECO:0000256" key="1">
    <source>
        <dbReference type="ARBA" id="ARBA00006484"/>
    </source>
</evidence>
<dbReference type="PRINTS" id="PR00081">
    <property type="entry name" value="GDHRDH"/>
</dbReference>
<dbReference type="Proteomes" id="UP000566324">
    <property type="component" value="Unassembled WGS sequence"/>
</dbReference>
<evidence type="ECO:0000313" key="3">
    <source>
        <dbReference type="EMBL" id="MBB4631632.1"/>
    </source>
</evidence>
<dbReference type="InterPro" id="IPR002347">
    <property type="entry name" value="SDR_fam"/>
</dbReference>
<dbReference type="SUPFAM" id="SSF51735">
    <property type="entry name" value="NAD(P)-binding Rossmann-fold domains"/>
    <property type="match status" value="1"/>
</dbReference>
<protein>
    <submittedName>
        <fullName evidence="3">NAD(P)-dependent dehydrogenase (Short-subunit alcohol dehydrogenase family)</fullName>
    </submittedName>
</protein>
<dbReference type="Pfam" id="PF13561">
    <property type="entry name" value="adh_short_C2"/>
    <property type="match status" value="1"/>
</dbReference>
<comment type="similarity">
    <text evidence="1">Belongs to the short-chain dehydrogenases/reductases (SDR) family.</text>
</comment>
<dbReference type="InterPro" id="IPR036291">
    <property type="entry name" value="NAD(P)-bd_dom_sf"/>
</dbReference>
<dbReference type="RefSeq" id="WP_184066665.1">
    <property type="nucleotide sequence ID" value="NZ_JACHNZ010000011.1"/>
</dbReference>
<dbReference type="Gene3D" id="3.40.50.720">
    <property type="entry name" value="NAD(P)-binding Rossmann-like Domain"/>
    <property type="match status" value="1"/>
</dbReference>
<dbReference type="PROSITE" id="PS00061">
    <property type="entry name" value="ADH_SHORT"/>
    <property type="match status" value="1"/>
</dbReference>
<dbReference type="GO" id="GO:0016491">
    <property type="term" value="F:oxidoreductase activity"/>
    <property type="evidence" value="ECO:0007669"/>
    <property type="project" value="UniProtKB-KW"/>
</dbReference>
<dbReference type="CDD" id="cd05233">
    <property type="entry name" value="SDR_c"/>
    <property type="match status" value="1"/>
</dbReference>
<dbReference type="FunFam" id="3.40.50.720:FF:000084">
    <property type="entry name" value="Short-chain dehydrogenase reductase"/>
    <property type="match status" value="1"/>
</dbReference>
<gene>
    <name evidence="3" type="ORF">GGQ98_001244</name>
</gene>
<dbReference type="PRINTS" id="PR00080">
    <property type="entry name" value="SDRFAMILY"/>
</dbReference>
<name>A0A7W7B095_9SPHN</name>
<dbReference type="AlphaFoldDB" id="A0A7W7B095"/>
<dbReference type="EMBL" id="JACHNZ010000011">
    <property type="protein sequence ID" value="MBB4631632.1"/>
    <property type="molecule type" value="Genomic_DNA"/>
</dbReference>
<dbReference type="InterPro" id="IPR020904">
    <property type="entry name" value="Sc_DH/Rdtase_CS"/>
</dbReference>
<evidence type="ECO:0000313" key="4">
    <source>
        <dbReference type="Proteomes" id="UP000566324"/>
    </source>
</evidence>
<accession>A0A7W7B095</accession>
<sequence length="252" mass="25905">MVKDKVLIVTGAGSGIGLTTAHVLAGAGAKVVVADINIGAAQGVANEIRDAGGEAAAVMVDVADEASVAAMVAFAVDTYGRLDGAHNNAGIEMASKPLHELTADEWGRVVHIDLTGVFYCLKHQFLAMKDSGGGAIVNTASSSGIRATMNSAEYTSAKHGVVGLTKCAAIDGAPLGIRVNAICPGLIMTPMAKDRLMNDPGFSVALEGIRQRHVIGRFGEPKEIADAVMWLLSDQSTFMTGAPMLVDGGFAI</sequence>